<name>A0A6M3M553_9ZZZZ</name>
<proteinExistence type="predicted"/>
<reference evidence="1" key="1">
    <citation type="submission" date="2020-03" db="EMBL/GenBank/DDBJ databases">
        <title>The deep terrestrial virosphere.</title>
        <authorList>
            <person name="Holmfeldt K."/>
            <person name="Nilsson E."/>
            <person name="Simone D."/>
            <person name="Lopez-Fernandez M."/>
            <person name="Wu X."/>
            <person name="de Brujin I."/>
            <person name="Lundin D."/>
            <person name="Andersson A."/>
            <person name="Bertilsson S."/>
            <person name="Dopson M."/>
        </authorList>
    </citation>
    <scope>NUCLEOTIDE SEQUENCE</scope>
    <source>
        <strain evidence="2">MM171A01080</strain>
        <strain evidence="1">MM171B01379</strain>
    </source>
</reference>
<evidence type="ECO:0000313" key="1">
    <source>
        <dbReference type="EMBL" id="QJB02284.1"/>
    </source>
</evidence>
<accession>A0A6M3M553</accession>
<gene>
    <name evidence="2" type="ORF">MM171A01080_0009</name>
    <name evidence="1" type="ORF">MM171B01379_0004</name>
</gene>
<protein>
    <submittedName>
        <fullName evidence="1">Uncharacterized protein</fullName>
    </submittedName>
</protein>
<dbReference type="EMBL" id="MT143772">
    <property type="protein sequence ID" value="QJB02284.1"/>
    <property type="molecule type" value="Genomic_DNA"/>
</dbReference>
<organism evidence="1">
    <name type="scientific">viral metagenome</name>
    <dbReference type="NCBI Taxonomy" id="1070528"/>
    <lineage>
        <taxon>unclassified sequences</taxon>
        <taxon>metagenomes</taxon>
        <taxon>organismal metagenomes</taxon>
    </lineage>
</organism>
<sequence length="61" mass="7036">MKIDRACEVTVVYTLDEFRTNGEALRICLNILHDSTNENTPLYDKIQKIKKAIDDVQRVAL</sequence>
<evidence type="ECO:0000313" key="2">
    <source>
        <dbReference type="EMBL" id="QJI05447.1"/>
    </source>
</evidence>
<dbReference type="EMBL" id="MT145201">
    <property type="protein sequence ID" value="QJI05447.1"/>
    <property type="molecule type" value="Genomic_DNA"/>
</dbReference>
<dbReference type="AlphaFoldDB" id="A0A6M3M553"/>